<evidence type="ECO:0000313" key="2">
    <source>
        <dbReference type="EMBL" id="DAE02628.1"/>
    </source>
</evidence>
<dbReference type="EMBL" id="BK015348">
    <property type="protein sequence ID" value="DAE02628.1"/>
    <property type="molecule type" value="Genomic_DNA"/>
</dbReference>
<proteinExistence type="predicted"/>
<reference evidence="2" key="1">
    <citation type="journal article" date="2021" name="Proc. Natl. Acad. Sci. U.S.A.">
        <title>A Catalog of Tens of Thousands of Viruses from Human Metagenomes Reveals Hidden Associations with Chronic Diseases.</title>
        <authorList>
            <person name="Tisza M.J."/>
            <person name="Buck C.B."/>
        </authorList>
    </citation>
    <scope>NUCLEOTIDE SEQUENCE</scope>
    <source>
        <strain evidence="2">CtTwu10</strain>
    </source>
</reference>
<protein>
    <submittedName>
        <fullName evidence="2">Minor tail protein</fullName>
    </submittedName>
</protein>
<dbReference type="Gene3D" id="1.20.120.20">
    <property type="entry name" value="Apolipoprotein"/>
    <property type="match status" value="1"/>
</dbReference>
<feature type="coiled-coil region" evidence="1">
    <location>
        <begin position="71"/>
        <end position="98"/>
    </location>
</feature>
<evidence type="ECO:0000256" key="1">
    <source>
        <dbReference type="SAM" id="Coils"/>
    </source>
</evidence>
<accession>A0A8S5P8V0</accession>
<organism evidence="2">
    <name type="scientific">Siphoviridae sp. ctTwu10</name>
    <dbReference type="NCBI Taxonomy" id="2825525"/>
    <lineage>
        <taxon>Viruses</taxon>
        <taxon>Duplodnaviria</taxon>
        <taxon>Heunggongvirae</taxon>
        <taxon>Uroviricota</taxon>
        <taxon>Caudoviricetes</taxon>
    </lineage>
</organism>
<sequence length="1287" mass="139091">MAEVDNLEIVISAEAQSALSGLEKIKAALGGFKQELSGIDTKKFKESMQSFDDFQKKLQSVGKNTVASDSFVELKRQIEAAEKRLDSLLVREDKLKTVGGVDQNSKSWRNLQYDIAETCNKLDVFYSKMSTIQAAQRRDIENIKIHDWRDNATETPNEGVNTYNTPSMEKCAAAAQSVAQSLGNVTQAAKPAGAAVESLNTDTETGGGKFERLGGILQTASDAFARFRERLSNGNSTAAFNESMQETIDRIQELKHLMGGMEKGTIAFDSTVYENAARTLADCTARMNEYKNSVTGGSEETSRLRSIISGMGSALASFGAKAASVFGKIITKGAQAAHAALSRMKASLPSLGKAFEGVGRKFQIAFMLATLMLLRRAIMALFREMKEGFDALATYSNSVGSEFNKNVSELQANLKSLGHQLVAALEPLLNTVIPILNAFISKLIQAMQAVAQFFAALTGKGTWTRATKNVGNYAAGLSKTGAAAKKTAKEIKNLTTGIDELNILQQESEDEGAGAGGAGGASGLPGFETVPVDPKWANIADRLKSMCENADFTELGALLARLLGNALANIPWDYIRSVCRKIGQSIATFLNGFIEEEIDGHRIAWWIGYTIGQAINSAFEIIYGFAEKIHWDSLGRVFTDGIKGLYDALDWELIDGTFKKIGAGLAEMFNTIFADTDAWTKAGEIVSNSINAVLGGALEFVRNFKFEQFGVAIGTGLSTAFTGINWAGLGEFFGKGISGLFDSIKGFFDAVDWKKCGNSVIDGIGAFFKNIKWSSIAGALSSAVKGLCDLLTGAFKAVNWKELPRYIVDSIADFFAGFDWSGMSKSLGELLGAAVKGAIDLLGSLWSTLKEACGDVKEYFSGYIDKAGGDIVAGLWQGIKGAFANAGKWIMDNIVTPFVDGFKEGFGIHSPSTVMAELAGNLITGIWEGISGAWSEFWSNLSEKWAEIKKGFSDTWENIKSGTSEKWQALKTDVDAKFTALKTALTTTANNIKSMLEQAWNNIKTAASNAWQALKQDVSAKFEALKTALTTTANNIKSTLSSTWDSVKSTASTKWNELKTNVSNLFSGLHDTLKGVSFTDVGSNIVNGIWKGISDGWDWLKKKVKELANSLLDAAKDALGIESPSKAFRDQVGRWIMPGVTEGMERTLPEAIHDIQDISNSLLSSMQRTMGGAVNVGRFVVDDSQLKGYSANYGDYFTDAAITHRVKQEMGLNSNVQAEIDGGRIVEQMKQALDEVVASRLDNMAVDVRRTADKDPRTTVNIGGRVVADEVQRQKSANGFMFTPSFG</sequence>
<keyword evidence="1" id="KW-0175">Coiled coil</keyword>
<name>A0A8S5P8V0_9CAUD</name>
<dbReference type="SUPFAM" id="SSF58113">
    <property type="entry name" value="Apolipoprotein A-I"/>
    <property type="match status" value="1"/>
</dbReference>